<organism evidence="1 2">
    <name type="scientific">Goodea atripinnis</name>
    <dbReference type="NCBI Taxonomy" id="208336"/>
    <lineage>
        <taxon>Eukaryota</taxon>
        <taxon>Metazoa</taxon>
        <taxon>Chordata</taxon>
        <taxon>Craniata</taxon>
        <taxon>Vertebrata</taxon>
        <taxon>Euteleostomi</taxon>
        <taxon>Actinopterygii</taxon>
        <taxon>Neopterygii</taxon>
        <taxon>Teleostei</taxon>
        <taxon>Neoteleostei</taxon>
        <taxon>Acanthomorphata</taxon>
        <taxon>Ovalentaria</taxon>
        <taxon>Atherinomorphae</taxon>
        <taxon>Cyprinodontiformes</taxon>
        <taxon>Goodeidae</taxon>
        <taxon>Goodea</taxon>
    </lineage>
</organism>
<dbReference type="Proteomes" id="UP001476798">
    <property type="component" value="Unassembled WGS sequence"/>
</dbReference>
<accession>A0ABV0NPF9</accession>
<name>A0ABV0NPF9_9TELE</name>
<reference evidence="1 2" key="1">
    <citation type="submission" date="2021-06" db="EMBL/GenBank/DDBJ databases">
        <authorList>
            <person name="Palmer J.M."/>
        </authorList>
    </citation>
    <scope>NUCLEOTIDE SEQUENCE [LARGE SCALE GENOMIC DNA]</scope>
    <source>
        <strain evidence="1 2">GA_2019</strain>
        <tissue evidence="1">Muscle</tissue>
    </source>
</reference>
<dbReference type="EMBL" id="JAHRIO010044947">
    <property type="protein sequence ID" value="MEQ2173302.1"/>
    <property type="molecule type" value="Genomic_DNA"/>
</dbReference>
<comment type="caution">
    <text evidence="1">The sequence shown here is derived from an EMBL/GenBank/DDBJ whole genome shotgun (WGS) entry which is preliminary data.</text>
</comment>
<evidence type="ECO:0000313" key="2">
    <source>
        <dbReference type="Proteomes" id="UP001476798"/>
    </source>
</evidence>
<evidence type="ECO:0000313" key="1">
    <source>
        <dbReference type="EMBL" id="MEQ2173302.1"/>
    </source>
</evidence>
<sequence>MTCTVSRSTLCRNTVMTTPISKSRLIRIFLYSVISPCDPERAISAAGIGHKKAAQLSSSCSHSFSHGTVLRITLSG</sequence>
<proteinExistence type="predicted"/>
<gene>
    <name evidence="1" type="ORF">GOODEAATRI_030754</name>
</gene>
<protein>
    <submittedName>
        <fullName evidence="1">Uncharacterized protein</fullName>
    </submittedName>
</protein>
<keyword evidence="2" id="KW-1185">Reference proteome</keyword>